<protein>
    <submittedName>
        <fullName evidence="3">EF-P 5-aminopentanol modification-associated protein YfmH</fullName>
    </submittedName>
</protein>
<feature type="domain" description="Peptidase M16 N-terminal" evidence="1">
    <location>
        <begin position="61"/>
        <end position="173"/>
    </location>
</feature>
<feature type="domain" description="Peptidase M16 C-terminal" evidence="2">
    <location>
        <begin position="179"/>
        <end position="343"/>
    </location>
</feature>
<dbReference type="EMBL" id="JBHTLH010000043">
    <property type="protein sequence ID" value="MFD1126340.1"/>
    <property type="molecule type" value="Genomic_DNA"/>
</dbReference>
<proteinExistence type="predicted"/>
<evidence type="ECO:0000313" key="4">
    <source>
        <dbReference type="Proteomes" id="UP001597156"/>
    </source>
</evidence>
<dbReference type="RefSeq" id="WP_121977322.1">
    <property type="nucleotide sequence ID" value="NZ_JBHTLH010000043.1"/>
</dbReference>
<dbReference type="InterPro" id="IPR011765">
    <property type="entry name" value="Pept_M16_N"/>
</dbReference>
<dbReference type="Gene3D" id="3.30.830.10">
    <property type="entry name" value="Metalloenzyme, LuxS/M16 peptidase-like"/>
    <property type="match status" value="2"/>
</dbReference>
<organism evidence="3 4">
    <name type="scientific">Lentilactobacillus raoultii</name>
    <dbReference type="NCBI Taxonomy" id="1987503"/>
    <lineage>
        <taxon>Bacteria</taxon>
        <taxon>Bacillati</taxon>
        <taxon>Bacillota</taxon>
        <taxon>Bacilli</taxon>
        <taxon>Lactobacillales</taxon>
        <taxon>Lactobacillaceae</taxon>
        <taxon>Lentilactobacillus</taxon>
    </lineage>
</organism>
<dbReference type="PANTHER" id="PTHR11851:SF134">
    <property type="entry name" value="ZINC-DEPENDENT PROTEASE"/>
    <property type="match status" value="1"/>
</dbReference>
<keyword evidence="4" id="KW-1185">Reference proteome</keyword>
<evidence type="ECO:0000313" key="3">
    <source>
        <dbReference type="EMBL" id="MFD1126340.1"/>
    </source>
</evidence>
<dbReference type="PANTHER" id="PTHR11851">
    <property type="entry name" value="METALLOPROTEASE"/>
    <property type="match status" value="1"/>
</dbReference>
<dbReference type="SUPFAM" id="SSF63411">
    <property type="entry name" value="LuxS/MPP-like metallohydrolase"/>
    <property type="match status" value="2"/>
</dbReference>
<name>A0ABW3PMQ0_9LACO</name>
<dbReference type="Proteomes" id="UP001597156">
    <property type="component" value="Unassembled WGS sequence"/>
</dbReference>
<sequence length="426" mass="48707">MKLIDYPTFNEQLFTTKLENGLAVFLQPKKGFQKTFATLGVNYGSIDTDFTVNGQLIHQPAGIAHFIEHKMFDKKGYDVFELFNKTGAAANAYTSFTKTNYLFATTEDLKSNLNILLDFVQQPYFTTPKIEREKGIIDQEINMYQNDADNRLYFQTVHDLYPRSPLAEDIAGTTASVDKISLADAQQAYKTFYRPENMALFVTGKVNPQETLSWIKENQLKKQWPPAPHVNRQLVLPKADQTQRHYHQMAISRPKAAIGIRGTNVIPRNRKGVTNELAISLVMDLFFSETSETYTRLYQDGILDDSFSWEFENERGFHFTLLNGNTDHPEQFVNQISAIFKKIPDQLVGMNREFDLQKKELLGNYIEMMDSEEAISGQFDGFLDEPVTIYDEVEILNSLTLGQAITFVTQYLNSASIQAEIIEADR</sequence>
<comment type="caution">
    <text evidence="3">The sequence shown here is derived from an EMBL/GenBank/DDBJ whole genome shotgun (WGS) entry which is preliminary data.</text>
</comment>
<dbReference type="NCBIfam" id="NF047421">
    <property type="entry name" value="YfmH_fam"/>
    <property type="match status" value="1"/>
</dbReference>
<gene>
    <name evidence="3" type="primary">yfmH</name>
    <name evidence="3" type="ORF">ACFQ22_13420</name>
</gene>
<dbReference type="InterPro" id="IPR007863">
    <property type="entry name" value="Peptidase_M16_C"/>
</dbReference>
<reference evidence="4" key="1">
    <citation type="journal article" date="2019" name="Int. J. Syst. Evol. Microbiol.">
        <title>The Global Catalogue of Microorganisms (GCM) 10K type strain sequencing project: providing services to taxonomists for standard genome sequencing and annotation.</title>
        <authorList>
            <consortium name="The Broad Institute Genomics Platform"/>
            <consortium name="The Broad Institute Genome Sequencing Center for Infectious Disease"/>
            <person name="Wu L."/>
            <person name="Ma J."/>
        </authorList>
    </citation>
    <scope>NUCLEOTIDE SEQUENCE [LARGE SCALE GENOMIC DNA]</scope>
    <source>
        <strain evidence="4">CCUG 71848</strain>
    </source>
</reference>
<dbReference type="Pfam" id="PF05193">
    <property type="entry name" value="Peptidase_M16_C"/>
    <property type="match status" value="1"/>
</dbReference>
<accession>A0ABW3PMQ0</accession>
<evidence type="ECO:0000259" key="1">
    <source>
        <dbReference type="Pfam" id="PF00675"/>
    </source>
</evidence>
<dbReference type="Pfam" id="PF00675">
    <property type="entry name" value="Peptidase_M16"/>
    <property type="match status" value="1"/>
</dbReference>
<evidence type="ECO:0000259" key="2">
    <source>
        <dbReference type="Pfam" id="PF05193"/>
    </source>
</evidence>
<dbReference type="InterPro" id="IPR050361">
    <property type="entry name" value="MPP/UQCRC_Complex"/>
</dbReference>
<dbReference type="InterPro" id="IPR011249">
    <property type="entry name" value="Metalloenz_LuxS/M16"/>
</dbReference>